<evidence type="ECO:0000256" key="2">
    <source>
        <dbReference type="SAM" id="SignalP"/>
    </source>
</evidence>
<keyword evidence="4" id="KW-1185">Reference proteome</keyword>
<feature type="signal peptide" evidence="2">
    <location>
        <begin position="1"/>
        <end position="18"/>
    </location>
</feature>
<proteinExistence type="predicted"/>
<organism evidence="3 4">
    <name type="scientific">Syncephalastrum racemosum</name>
    <name type="common">Filamentous fungus</name>
    <dbReference type="NCBI Taxonomy" id="13706"/>
    <lineage>
        <taxon>Eukaryota</taxon>
        <taxon>Fungi</taxon>
        <taxon>Fungi incertae sedis</taxon>
        <taxon>Mucoromycota</taxon>
        <taxon>Mucoromycotina</taxon>
        <taxon>Mucoromycetes</taxon>
        <taxon>Mucorales</taxon>
        <taxon>Syncephalastraceae</taxon>
        <taxon>Syncephalastrum</taxon>
    </lineage>
</organism>
<dbReference type="InParanoid" id="A0A1X2HGD7"/>
<reference evidence="3 4" key="1">
    <citation type="submission" date="2016-07" db="EMBL/GenBank/DDBJ databases">
        <title>Pervasive Adenine N6-methylation of Active Genes in Fungi.</title>
        <authorList>
            <consortium name="DOE Joint Genome Institute"/>
            <person name="Mondo S.J."/>
            <person name="Dannebaum R.O."/>
            <person name="Kuo R.C."/>
            <person name="Labutti K."/>
            <person name="Haridas S."/>
            <person name="Kuo A."/>
            <person name="Salamov A."/>
            <person name="Ahrendt S.R."/>
            <person name="Lipzen A."/>
            <person name="Sullivan W."/>
            <person name="Andreopoulos W.B."/>
            <person name="Clum A."/>
            <person name="Lindquist E."/>
            <person name="Daum C."/>
            <person name="Ramamoorthy G.K."/>
            <person name="Gryganskyi A."/>
            <person name="Culley D."/>
            <person name="Magnuson J.K."/>
            <person name="James T.Y."/>
            <person name="O'Malley M.A."/>
            <person name="Stajich J.E."/>
            <person name="Spatafora J.W."/>
            <person name="Visel A."/>
            <person name="Grigoriev I.V."/>
        </authorList>
    </citation>
    <scope>NUCLEOTIDE SEQUENCE [LARGE SCALE GENOMIC DNA]</scope>
    <source>
        <strain evidence="3 4">NRRL 2496</strain>
    </source>
</reference>
<sequence>MKFTLVVLVSALVATAFAGTYIKGSNNVPSSDNTEDPLAGVSRLTDMPVLSKNGKTETYNGKRQ</sequence>
<name>A0A1X2HGD7_SYNRA</name>
<evidence type="ECO:0000313" key="3">
    <source>
        <dbReference type="EMBL" id="ORY97536.1"/>
    </source>
</evidence>
<evidence type="ECO:0000313" key="4">
    <source>
        <dbReference type="Proteomes" id="UP000242180"/>
    </source>
</evidence>
<accession>A0A1X2HGD7</accession>
<evidence type="ECO:0000256" key="1">
    <source>
        <dbReference type="SAM" id="MobiDB-lite"/>
    </source>
</evidence>
<dbReference type="Proteomes" id="UP000242180">
    <property type="component" value="Unassembled WGS sequence"/>
</dbReference>
<protein>
    <submittedName>
        <fullName evidence="3">Uncharacterized protein</fullName>
    </submittedName>
</protein>
<dbReference type="EMBL" id="MCGN01000004">
    <property type="protein sequence ID" value="ORY97536.1"/>
    <property type="molecule type" value="Genomic_DNA"/>
</dbReference>
<feature type="region of interest" description="Disordered" evidence="1">
    <location>
        <begin position="24"/>
        <end position="64"/>
    </location>
</feature>
<comment type="caution">
    <text evidence="3">The sequence shown here is derived from an EMBL/GenBank/DDBJ whole genome shotgun (WGS) entry which is preliminary data.</text>
</comment>
<gene>
    <name evidence="3" type="ORF">BCR43DRAFT_489939</name>
</gene>
<feature type="chain" id="PRO_5012552651" evidence="2">
    <location>
        <begin position="19"/>
        <end position="64"/>
    </location>
</feature>
<keyword evidence="2" id="KW-0732">Signal</keyword>
<dbReference type="AlphaFoldDB" id="A0A1X2HGD7"/>